<gene>
    <name evidence="2" type="primary">jg9387</name>
    <name evidence="2" type="ORF">PAEG_LOCUS19619</name>
</gene>
<evidence type="ECO:0000313" key="3">
    <source>
        <dbReference type="Proteomes" id="UP000838756"/>
    </source>
</evidence>
<keyword evidence="3" id="KW-1185">Reference proteome</keyword>
<accession>A0A8S4S6U0</accession>
<dbReference type="Proteomes" id="UP000838756">
    <property type="component" value="Unassembled WGS sequence"/>
</dbReference>
<feature type="region of interest" description="Disordered" evidence="1">
    <location>
        <begin position="39"/>
        <end position="61"/>
    </location>
</feature>
<proteinExistence type="predicted"/>
<dbReference type="EMBL" id="CAKXAJ010025746">
    <property type="protein sequence ID" value="CAH2243481.1"/>
    <property type="molecule type" value="Genomic_DNA"/>
</dbReference>
<evidence type="ECO:0000256" key="1">
    <source>
        <dbReference type="SAM" id="MobiDB-lite"/>
    </source>
</evidence>
<dbReference type="AlphaFoldDB" id="A0A8S4S6U0"/>
<reference evidence="2" key="1">
    <citation type="submission" date="2022-03" db="EMBL/GenBank/DDBJ databases">
        <authorList>
            <person name="Lindestad O."/>
        </authorList>
    </citation>
    <scope>NUCLEOTIDE SEQUENCE</scope>
</reference>
<evidence type="ECO:0000313" key="2">
    <source>
        <dbReference type="EMBL" id="CAH2243481.1"/>
    </source>
</evidence>
<sequence length="82" mass="9014">MNMSKTIIMSNAHAPLLTVIVESSAFEISARNGYGDPISTKSITAESYSDGQRSGNSVTSFTNLEDQMKVMRRWVEEPALNT</sequence>
<organism evidence="2 3">
    <name type="scientific">Pararge aegeria aegeria</name>
    <dbReference type="NCBI Taxonomy" id="348720"/>
    <lineage>
        <taxon>Eukaryota</taxon>
        <taxon>Metazoa</taxon>
        <taxon>Ecdysozoa</taxon>
        <taxon>Arthropoda</taxon>
        <taxon>Hexapoda</taxon>
        <taxon>Insecta</taxon>
        <taxon>Pterygota</taxon>
        <taxon>Neoptera</taxon>
        <taxon>Endopterygota</taxon>
        <taxon>Lepidoptera</taxon>
        <taxon>Glossata</taxon>
        <taxon>Ditrysia</taxon>
        <taxon>Papilionoidea</taxon>
        <taxon>Nymphalidae</taxon>
        <taxon>Satyrinae</taxon>
        <taxon>Satyrini</taxon>
        <taxon>Parargina</taxon>
        <taxon>Pararge</taxon>
    </lineage>
</organism>
<comment type="caution">
    <text evidence="2">The sequence shown here is derived from an EMBL/GenBank/DDBJ whole genome shotgun (WGS) entry which is preliminary data.</text>
</comment>
<name>A0A8S4S6U0_9NEOP</name>
<protein>
    <submittedName>
        <fullName evidence="2">Jg9387 protein</fullName>
    </submittedName>
</protein>